<dbReference type="RefSeq" id="WP_011134192.1">
    <property type="nucleotide sequence ID" value="NZ_CP050992.1"/>
</dbReference>
<reference evidence="1 2" key="1">
    <citation type="submission" date="2017-05" db="EMBL/GenBank/DDBJ databases">
        <title>Chromobacterium violaceum GHPS1 isolated from Hydrocarbon polluted soil in French Guiana display an awesome secondary metabolite arsenal and a battery of drug and heavy-metal-resistance and detoxification of xenobiotics proteins.</title>
        <authorList>
            <person name="Belbahri L."/>
        </authorList>
    </citation>
    <scope>NUCLEOTIDE SEQUENCE [LARGE SCALE GENOMIC DNA]</scope>
    <source>
        <strain evidence="1 2">GHPS1</strain>
    </source>
</reference>
<protein>
    <submittedName>
        <fullName evidence="1">Uncharacterized protein</fullName>
    </submittedName>
</protein>
<dbReference type="GeneID" id="66365456"/>
<evidence type="ECO:0000313" key="2">
    <source>
        <dbReference type="Proteomes" id="UP000196342"/>
    </source>
</evidence>
<accession>A0A202BGX9</accession>
<dbReference type="Proteomes" id="UP000196342">
    <property type="component" value="Unassembled WGS sequence"/>
</dbReference>
<evidence type="ECO:0000313" key="1">
    <source>
        <dbReference type="EMBL" id="OVE50622.1"/>
    </source>
</evidence>
<sequence length="61" mass="6780">MIINFPQARMLRLESEEDSANAIVLFTGGAKPKPASVDSVDVDCYKISYADMALIRDAFKR</sequence>
<organism evidence="1 2">
    <name type="scientific">Chromobacterium violaceum</name>
    <dbReference type="NCBI Taxonomy" id="536"/>
    <lineage>
        <taxon>Bacteria</taxon>
        <taxon>Pseudomonadati</taxon>
        <taxon>Pseudomonadota</taxon>
        <taxon>Betaproteobacteria</taxon>
        <taxon>Neisseriales</taxon>
        <taxon>Chromobacteriaceae</taxon>
        <taxon>Chromobacterium</taxon>
    </lineage>
</organism>
<comment type="caution">
    <text evidence="1">The sequence shown here is derived from an EMBL/GenBank/DDBJ whole genome shotgun (WGS) entry which is preliminary data.</text>
</comment>
<dbReference type="AlphaFoldDB" id="A0A202BGX9"/>
<dbReference type="EMBL" id="NHOO01000001">
    <property type="protein sequence ID" value="OVE50622.1"/>
    <property type="molecule type" value="Genomic_DNA"/>
</dbReference>
<keyword evidence="2" id="KW-1185">Reference proteome</keyword>
<proteinExistence type="predicted"/>
<gene>
    <name evidence="1" type="ORF">CBW21_01135</name>
</gene>
<name>A0A202BGX9_CHRVL</name>